<evidence type="ECO:0000256" key="9">
    <source>
        <dbReference type="ARBA" id="ARBA00022723"/>
    </source>
</evidence>
<dbReference type="Pfam" id="PF01982">
    <property type="entry name" value="CTP-dep_RFKase"/>
    <property type="match status" value="1"/>
</dbReference>
<dbReference type="BRENDA" id="2.7.1.161">
    <property type="organism ID" value="17846"/>
</dbReference>
<feature type="binding site" evidence="17">
    <location>
        <begin position="197"/>
        <end position="200"/>
    </location>
    <ligand>
        <name>CDP</name>
        <dbReference type="ChEBI" id="CHEBI:58069"/>
    </ligand>
</feature>
<reference evidence="20 21" key="1">
    <citation type="submission" date="2012-01" db="EMBL/GenBank/DDBJ databases">
        <title>Improved High-Quality Draft sequence of Metallosphaera yellowstonensis MK1.</title>
        <authorList>
            <consortium name="US DOE Joint Genome Institute"/>
            <person name="Lucas S."/>
            <person name="Han J."/>
            <person name="Cheng J.-F."/>
            <person name="Goodwin L."/>
            <person name="Pitluck S."/>
            <person name="Peters L."/>
            <person name="Teshima H."/>
            <person name="Detter J.C."/>
            <person name="Han C."/>
            <person name="Tapia R."/>
            <person name="Land M."/>
            <person name="Hauser L."/>
            <person name="Kyrpides N."/>
            <person name="Kozubal M."/>
            <person name="Macur R.E."/>
            <person name="Jay Z."/>
            <person name="Inskeep W."/>
            <person name="Woyke T."/>
        </authorList>
    </citation>
    <scope>NUCLEOTIDE SEQUENCE [LARGE SCALE GENOMIC DNA]</scope>
    <source>
        <strain evidence="20 21">MK1</strain>
    </source>
</reference>
<evidence type="ECO:0000256" key="15">
    <source>
        <dbReference type="ARBA" id="ARBA00033116"/>
    </source>
</evidence>
<dbReference type="InterPro" id="IPR023465">
    <property type="entry name" value="Riboflavin_kinase_dom_sf"/>
</dbReference>
<evidence type="ECO:0000256" key="3">
    <source>
        <dbReference type="ARBA" id="ARBA00006428"/>
    </source>
</evidence>
<dbReference type="RefSeq" id="WP_009074867.1">
    <property type="nucleotide sequence ID" value="NZ_JH597770.1"/>
</dbReference>
<feature type="domain" description="Riboflavin kinase" evidence="18">
    <location>
        <begin position="93"/>
        <end position="214"/>
    </location>
</feature>
<sequence>MSEECLIAKIVYLSNKGSEVTQQTLAEELKMSQQTISRKLRELEERSLIKRSLSKEGEVIRVTENGEKLLEECLSVLKTAIMTSHLLIIRGRVISGLGEGRLFLTMPYYVESFKKFLGFEPYPGTLNLAIYDRESLENRLALDTSKSINIPEYREQNRVLGGVRAFPASINGLRPAAVVFPLRSVHPKSIIEVISPYHLRKELNLNDGDEVTVEAYA</sequence>
<evidence type="ECO:0000256" key="1">
    <source>
        <dbReference type="ARBA" id="ARBA00003072"/>
    </source>
</evidence>
<dbReference type="GO" id="GO:0000166">
    <property type="term" value="F:nucleotide binding"/>
    <property type="evidence" value="ECO:0007669"/>
    <property type="project" value="UniProtKB-UniRule"/>
</dbReference>
<evidence type="ECO:0000256" key="5">
    <source>
        <dbReference type="ARBA" id="ARBA00017394"/>
    </source>
</evidence>
<evidence type="ECO:0000259" key="19">
    <source>
        <dbReference type="Pfam" id="PF12802"/>
    </source>
</evidence>
<keyword evidence="9 17" id="KW-0479">Metal-binding</keyword>
<dbReference type="eggNOG" id="arCOG01904">
    <property type="taxonomic scope" value="Archaea"/>
</dbReference>
<dbReference type="STRING" id="671065.MetMK1DRAFT_00028820"/>
<dbReference type="Gene3D" id="2.40.30.30">
    <property type="entry name" value="Riboflavin kinase-like"/>
    <property type="match status" value="1"/>
</dbReference>
<dbReference type="PANTHER" id="PTHR40706:SF1">
    <property type="entry name" value="RIBOFLAVIN KINASE"/>
    <property type="match status" value="1"/>
</dbReference>
<keyword evidence="6 17" id="KW-0285">Flavoprotein</keyword>
<keyword evidence="12 17" id="KW-0460">Magnesium</keyword>
<comment type="cofactor">
    <cofactor evidence="17">
        <name>Mg(2+)</name>
        <dbReference type="ChEBI" id="CHEBI:18420"/>
    </cofactor>
    <text evidence="17">Binds 1 Mg(2+) ion per subunit.</text>
</comment>
<dbReference type="InterPro" id="IPR036390">
    <property type="entry name" value="WH_DNA-bd_sf"/>
</dbReference>
<comment type="similarity">
    <text evidence="3 17">Belongs to the archaeal riboflavin kinase family.</text>
</comment>
<gene>
    <name evidence="17" type="primary">ribK</name>
    <name evidence="20" type="ORF">MetMK1DRAFT_00028820</name>
</gene>
<evidence type="ECO:0000256" key="4">
    <source>
        <dbReference type="ARBA" id="ARBA00011987"/>
    </source>
</evidence>
<comment type="caution">
    <text evidence="17">Lacks conserved residue(s) required for the propagation of feature annotation.</text>
</comment>
<evidence type="ECO:0000256" key="2">
    <source>
        <dbReference type="ARBA" id="ARBA00005219"/>
    </source>
</evidence>
<evidence type="ECO:0000313" key="21">
    <source>
        <dbReference type="Proteomes" id="UP000003980"/>
    </source>
</evidence>
<evidence type="ECO:0000259" key="18">
    <source>
        <dbReference type="Pfam" id="PF01982"/>
    </source>
</evidence>
<evidence type="ECO:0000256" key="12">
    <source>
        <dbReference type="ARBA" id="ARBA00022842"/>
    </source>
</evidence>
<protein>
    <recommendedName>
        <fullName evidence="5 17">Riboflavin kinase</fullName>
        <shortName evidence="17">RFK</shortName>
        <ecNumber evidence="4 17">2.7.1.161</ecNumber>
    </recommendedName>
    <alternativeName>
        <fullName evidence="14 17">CTP-dependent riboflavin kinase</fullName>
    </alternativeName>
    <alternativeName>
        <fullName evidence="15 17">CTP:riboflavin 5'-phosphotransferase</fullName>
    </alternativeName>
    <alternativeName>
        <fullName evidence="13 17">Flavokinase</fullName>
    </alternativeName>
</protein>
<dbReference type="InterPro" id="IPR023602">
    <property type="entry name" value="Riboflavin_kinase_CTP-dep"/>
</dbReference>
<dbReference type="Gene3D" id="1.10.10.10">
    <property type="entry name" value="Winged helix-like DNA-binding domain superfamily/Winged helix DNA-binding domain"/>
    <property type="match status" value="1"/>
</dbReference>
<evidence type="ECO:0000256" key="14">
    <source>
        <dbReference type="ARBA" id="ARBA00030544"/>
    </source>
</evidence>
<comment type="pathway">
    <text evidence="2 17">Cofactor biosynthesis; FMN biosynthesis; FMN from riboflavin (CTP route): step 1/1.</text>
</comment>
<dbReference type="InterPro" id="IPR036388">
    <property type="entry name" value="WH-like_DNA-bd_sf"/>
</dbReference>
<keyword evidence="11 17" id="KW-0418">Kinase</keyword>
<dbReference type="GO" id="GO:0009231">
    <property type="term" value="P:riboflavin biosynthetic process"/>
    <property type="evidence" value="ECO:0007669"/>
    <property type="project" value="InterPro"/>
</dbReference>
<evidence type="ECO:0000256" key="8">
    <source>
        <dbReference type="ARBA" id="ARBA00022679"/>
    </source>
</evidence>
<keyword evidence="8 17" id="KW-0808">Transferase</keyword>
<feature type="binding site" evidence="17">
    <location>
        <position position="192"/>
    </location>
    <ligand>
        <name>FMN</name>
        <dbReference type="ChEBI" id="CHEBI:58210"/>
    </ligand>
</feature>
<organism evidence="20 21">
    <name type="scientific">Metallosphaera yellowstonensis MK1</name>
    <dbReference type="NCBI Taxonomy" id="671065"/>
    <lineage>
        <taxon>Archaea</taxon>
        <taxon>Thermoproteota</taxon>
        <taxon>Thermoprotei</taxon>
        <taxon>Sulfolobales</taxon>
        <taxon>Sulfolobaceae</taxon>
        <taxon>Metallosphaera</taxon>
    </lineage>
</organism>
<dbReference type="GO" id="GO:0000287">
    <property type="term" value="F:magnesium ion binding"/>
    <property type="evidence" value="ECO:0007669"/>
    <property type="project" value="UniProtKB-UniRule"/>
</dbReference>
<dbReference type="GO" id="GO:0008531">
    <property type="term" value="F:riboflavin kinase activity"/>
    <property type="evidence" value="ECO:0007669"/>
    <property type="project" value="InterPro"/>
</dbReference>
<feature type="domain" description="HTH marR-type" evidence="19">
    <location>
        <begin position="12"/>
        <end position="55"/>
    </location>
</feature>
<dbReference type="HAMAP" id="MF_01285">
    <property type="entry name" value="Riboflavin_kinase"/>
    <property type="match status" value="1"/>
</dbReference>
<dbReference type="GO" id="GO:0009398">
    <property type="term" value="P:FMN biosynthetic process"/>
    <property type="evidence" value="ECO:0007669"/>
    <property type="project" value="UniProtKB-UniRule"/>
</dbReference>
<evidence type="ECO:0000256" key="16">
    <source>
        <dbReference type="ARBA" id="ARBA00047857"/>
    </source>
</evidence>
<feature type="binding site" evidence="17">
    <location>
        <position position="184"/>
    </location>
    <ligand>
        <name>FMN</name>
        <dbReference type="ChEBI" id="CHEBI:58210"/>
    </ligand>
</feature>
<evidence type="ECO:0000256" key="7">
    <source>
        <dbReference type="ARBA" id="ARBA00022643"/>
    </source>
</evidence>
<evidence type="ECO:0000256" key="10">
    <source>
        <dbReference type="ARBA" id="ARBA00022741"/>
    </source>
</evidence>
<name>H2C8H2_9CREN</name>
<dbReference type="OrthoDB" id="30955at2157"/>
<evidence type="ECO:0000313" key="20">
    <source>
        <dbReference type="EMBL" id="EHP68448.1"/>
    </source>
</evidence>
<dbReference type="Pfam" id="PF12802">
    <property type="entry name" value="MarR_2"/>
    <property type="match status" value="1"/>
</dbReference>
<comment type="function">
    <text evidence="1 17">Catalyzes the CTP-dependent phosphorylation of riboflavin (vitamin B2) to form flavin mononucleotide (FMN).</text>
</comment>
<evidence type="ECO:0000256" key="17">
    <source>
        <dbReference type="HAMAP-Rule" id="MF_01285"/>
    </source>
</evidence>
<comment type="catalytic activity">
    <reaction evidence="16 17">
        <text>riboflavin + CTP = CDP + FMN + H(+)</text>
        <dbReference type="Rhea" id="RHEA:25021"/>
        <dbReference type="ChEBI" id="CHEBI:15378"/>
        <dbReference type="ChEBI" id="CHEBI:37563"/>
        <dbReference type="ChEBI" id="CHEBI:57986"/>
        <dbReference type="ChEBI" id="CHEBI:58069"/>
        <dbReference type="ChEBI" id="CHEBI:58210"/>
        <dbReference type="EC" id="2.7.1.161"/>
    </reaction>
</comment>
<dbReference type="SUPFAM" id="SSF46785">
    <property type="entry name" value="Winged helix' DNA-binding domain"/>
    <property type="match status" value="1"/>
</dbReference>
<keyword evidence="7 17" id="KW-0288">FMN</keyword>
<proteinExistence type="inferred from homology"/>
<dbReference type="InterPro" id="IPR039063">
    <property type="entry name" value="RibK_CTP-dep"/>
</dbReference>
<dbReference type="PANTHER" id="PTHR40706">
    <property type="entry name" value="RIBOFLAVIN KINASE"/>
    <property type="match status" value="1"/>
</dbReference>
<feature type="binding site" evidence="17">
    <location>
        <position position="127"/>
    </location>
    <ligand>
        <name>Mg(2+)</name>
        <dbReference type="ChEBI" id="CHEBI:18420"/>
    </ligand>
</feature>
<keyword evidence="10 17" id="KW-0547">Nucleotide-binding</keyword>
<dbReference type="SUPFAM" id="SSF82114">
    <property type="entry name" value="Riboflavin kinase-like"/>
    <property type="match status" value="1"/>
</dbReference>
<dbReference type="HOGENOM" id="CLU_088476_0_0_2"/>
<dbReference type="UniPathway" id="UPA00276">
    <property type="reaction ID" value="UER00929"/>
</dbReference>
<dbReference type="GO" id="GO:0003700">
    <property type="term" value="F:DNA-binding transcription factor activity"/>
    <property type="evidence" value="ECO:0007669"/>
    <property type="project" value="InterPro"/>
</dbReference>
<dbReference type="AlphaFoldDB" id="H2C8H2"/>
<evidence type="ECO:0000256" key="6">
    <source>
        <dbReference type="ARBA" id="ARBA00022630"/>
    </source>
</evidence>
<evidence type="ECO:0000256" key="13">
    <source>
        <dbReference type="ARBA" id="ARBA00029789"/>
    </source>
</evidence>
<keyword evidence="21" id="KW-1185">Reference proteome</keyword>
<feature type="binding site" evidence="17">
    <location>
        <begin position="96"/>
        <end position="101"/>
    </location>
    <ligand>
        <name>CDP</name>
        <dbReference type="ChEBI" id="CHEBI:58069"/>
    </ligand>
</feature>
<dbReference type="InterPro" id="IPR000835">
    <property type="entry name" value="HTH_MarR-typ"/>
</dbReference>
<dbReference type="EMBL" id="JH597770">
    <property type="protein sequence ID" value="EHP68448.1"/>
    <property type="molecule type" value="Genomic_DNA"/>
</dbReference>
<dbReference type="Proteomes" id="UP000003980">
    <property type="component" value="Unassembled WGS sequence"/>
</dbReference>
<dbReference type="InterPro" id="IPR023470">
    <property type="entry name" value="Riboflavin_kinase_archaeal"/>
</dbReference>
<accession>H2C8H2</accession>
<dbReference type="EC" id="2.7.1.161" evidence="4 17"/>
<evidence type="ECO:0000256" key="11">
    <source>
        <dbReference type="ARBA" id="ARBA00022777"/>
    </source>
</evidence>
<feature type="binding site" evidence="17">
    <location>
        <position position="125"/>
    </location>
    <ligand>
        <name>Mg(2+)</name>
        <dbReference type="ChEBI" id="CHEBI:18420"/>
    </ligand>
</feature>